<evidence type="ECO:0000313" key="2">
    <source>
        <dbReference type="Proteomes" id="UP001054889"/>
    </source>
</evidence>
<keyword evidence="2" id="KW-1185">Reference proteome</keyword>
<accession>A0AAV5D0B7</accession>
<reference evidence="1" key="2">
    <citation type="submission" date="2021-12" db="EMBL/GenBank/DDBJ databases">
        <title>Resequencing data analysis of finger millet.</title>
        <authorList>
            <person name="Hatakeyama M."/>
            <person name="Aluri S."/>
            <person name="Balachadran M.T."/>
            <person name="Sivarajan S.R."/>
            <person name="Poveda L."/>
            <person name="Shimizu-Inatsugi R."/>
            <person name="Schlapbach R."/>
            <person name="Sreeman S.M."/>
            <person name="Shimizu K.K."/>
        </authorList>
    </citation>
    <scope>NUCLEOTIDE SEQUENCE</scope>
</reference>
<comment type="caution">
    <text evidence="1">The sequence shown here is derived from an EMBL/GenBank/DDBJ whole genome shotgun (WGS) entry which is preliminary data.</text>
</comment>
<gene>
    <name evidence="1" type="primary">ga21569</name>
    <name evidence="1" type="ORF">PR202_ga21569</name>
</gene>
<proteinExistence type="predicted"/>
<evidence type="ECO:0000313" key="1">
    <source>
        <dbReference type="EMBL" id="GJN04059.1"/>
    </source>
</evidence>
<reference evidence="1" key="1">
    <citation type="journal article" date="2018" name="DNA Res.">
        <title>Multiple hybrid de novo genome assembly of finger millet, an orphan allotetraploid crop.</title>
        <authorList>
            <person name="Hatakeyama M."/>
            <person name="Aluri S."/>
            <person name="Balachadran M.T."/>
            <person name="Sivarajan S.R."/>
            <person name="Patrignani A."/>
            <person name="Gruter S."/>
            <person name="Poveda L."/>
            <person name="Shimizu-Inatsugi R."/>
            <person name="Baeten J."/>
            <person name="Francoijs K.J."/>
            <person name="Nataraja K.N."/>
            <person name="Reddy Y.A.N."/>
            <person name="Phadnis S."/>
            <person name="Ravikumar R.L."/>
            <person name="Schlapbach R."/>
            <person name="Sreeman S.M."/>
            <person name="Shimizu K.K."/>
        </authorList>
    </citation>
    <scope>NUCLEOTIDE SEQUENCE</scope>
</reference>
<organism evidence="1 2">
    <name type="scientific">Eleusine coracana subsp. coracana</name>
    <dbReference type="NCBI Taxonomy" id="191504"/>
    <lineage>
        <taxon>Eukaryota</taxon>
        <taxon>Viridiplantae</taxon>
        <taxon>Streptophyta</taxon>
        <taxon>Embryophyta</taxon>
        <taxon>Tracheophyta</taxon>
        <taxon>Spermatophyta</taxon>
        <taxon>Magnoliopsida</taxon>
        <taxon>Liliopsida</taxon>
        <taxon>Poales</taxon>
        <taxon>Poaceae</taxon>
        <taxon>PACMAD clade</taxon>
        <taxon>Chloridoideae</taxon>
        <taxon>Cynodonteae</taxon>
        <taxon>Eleusininae</taxon>
        <taxon>Eleusine</taxon>
    </lineage>
</organism>
<dbReference type="EMBL" id="BQKI01000010">
    <property type="protein sequence ID" value="GJN04059.1"/>
    <property type="molecule type" value="Genomic_DNA"/>
</dbReference>
<sequence>MAALQRGERKQQSGRAGRYTILVIPTFLYQNWKDMIGFKVQSKVVACVSLGIKHFAVQAAMEINVVPRKTVQERPYCDFLESLFLSEVLLQSSLSNSSGVAAANTTINASLYPSDSAPLSSSPEIIYGLPCEDSRAAHESADLRSLEHMDTHYHIHLIDYNYKAEECEFDKNRSLLRSTIEFTDNSNDRSVQTLGRCQSIFRLTSALNTVDGIINASVSLGLTEEMVLVNRLDIVAKYEPIMDVTTNIYSCVVV</sequence>
<dbReference type="AlphaFoldDB" id="A0AAV5D0B7"/>
<protein>
    <submittedName>
        <fullName evidence="1">Uncharacterized protein</fullName>
    </submittedName>
</protein>
<name>A0AAV5D0B7_ELECO</name>
<dbReference type="Proteomes" id="UP001054889">
    <property type="component" value="Unassembled WGS sequence"/>
</dbReference>